<feature type="region of interest" description="Disordered" evidence="1">
    <location>
        <begin position="1"/>
        <end position="22"/>
    </location>
</feature>
<gene>
    <name evidence="2" type="ORF">FSB_LOCUS36383</name>
</gene>
<dbReference type="AlphaFoldDB" id="A0A2N9HA08"/>
<organism evidence="2">
    <name type="scientific">Fagus sylvatica</name>
    <name type="common">Beechnut</name>
    <dbReference type="NCBI Taxonomy" id="28930"/>
    <lineage>
        <taxon>Eukaryota</taxon>
        <taxon>Viridiplantae</taxon>
        <taxon>Streptophyta</taxon>
        <taxon>Embryophyta</taxon>
        <taxon>Tracheophyta</taxon>
        <taxon>Spermatophyta</taxon>
        <taxon>Magnoliopsida</taxon>
        <taxon>eudicotyledons</taxon>
        <taxon>Gunneridae</taxon>
        <taxon>Pentapetalae</taxon>
        <taxon>rosids</taxon>
        <taxon>fabids</taxon>
        <taxon>Fagales</taxon>
        <taxon>Fagaceae</taxon>
        <taxon>Fagus</taxon>
    </lineage>
</organism>
<evidence type="ECO:0000313" key="2">
    <source>
        <dbReference type="EMBL" id="SPD08501.1"/>
    </source>
</evidence>
<proteinExistence type="predicted"/>
<reference evidence="2" key="1">
    <citation type="submission" date="2018-02" db="EMBL/GenBank/DDBJ databases">
        <authorList>
            <person name="Cohen D.B."/>
            <person name="Kent A.D."/>
        </authorList>
    </citation>
    <scope>NUCLEOTIDE SEQUENCE</scope>
</reference>
<feature type="region of interest" description="Disordered" evidence="1">
    <location>
        <begin position="96"/>
        <end position="125"/>
    </location>
</feature>
<evidence type="ECO:0000256" key="1">
    <source>
        <dbReference type="SAM" id="MobiDB-lite"/>
    </source>
</evidence>
<dbReference type="EMBL" id="OIVN01003057">
    <property type="protein sequence ID" value="SPD08501.1"/>
    <property type="molecule type" value="Genomic_DNA"/>
</dbReference>
<name>A0A2N9HA08_FAGSY</name>
<protein>
    <submittedName>
        <fullName evidence="2">Uncharacterized protein</fullName>
    </submittedName>
</protein>
<sequence>MDELEAAEASYDDISTASASNSKSIERAIDEHAIVRAVTSAVRTVGAKPITITSSGRTAQGNPSWSGSRTDPLLFDSSPSTLHYVRRARRGSIVSTDSKRTISTTIGVPTPPSPLHESGDETVPAAAEETPGSEEVPIHISDFLEGNIIEDTPVDENLVVGTDFDTGVTQIECAEVAASEDPVLVDVTLGSDIPVMEGTFAQDPVDDISIENMADTHDSYDEVLAGTGEHVIGAQAVDLEVTIPVATHMSPTRTGEPGGHGLMPICRPPFGEPGLMPKSLFPKRPNLTNLRINSGSGNEAVAEEEERHQTAAMESATMGQPGLLSATRFATLGSAVLIEMDAFFQEFDQMSVSSRHTEHFWIFDDEKVDFHGFRVPHGGVRFLKALLEKYGNCSAYLKLGVYVGSSMLTFLCCVLAHIEHTRLEDVTEVHILEWKAMVQEITREGFKFNFIINYLRRLAHDMFSRRILAELRAVEARAAALRDALNMIAPDLWDLAFAKRVSADPHTRSALYDLPCLN</sequence>
<feature type="compositionally biased region" description="Polar residues" evidence="1">
    <location>
        <begin position="53"/>
        <end position="69"/>
    </location>
</feature>
<feature type="compositionally biased region" description="Polar residues" evidence="1">
    <location>
        <begin position="13"/>
        <end position="22"/>
    </location>
</feature>
<feature type="compositionally biased region" description="Polar residues" evidence="1">
    <location>
        <begin position="96"/>
        <end position="107"/>
    </location>
</feature>
<feature type="region of interest" description="Disordered" evidence="1">
    <location>
        <begin position="53"/>
        <end position="72"/>
    </location>
</feature>
<accession>A0A2N9HA08</accession>